<dbReference type="InterPro" id="IPR008030">
    <property type="entry name" value="NmrA-like"/>
</dbReference>
<keyword evidence="1" id="KW-0521">NADP</keyword>
<gene>
    <name evidence="5" type="primary">20346117</name>
    <name evidence="4" type="ORF">GGTG_05659</name>
</gene>
<dbReference type="GeneID" id="20346117"/>
<evidence type="ECO:0000256" key="2">
    <source>
        <dbReference type="ARBA" id="ARBA00023002"/>
    </source>
</evidence>
<dbReference type="eggNOG" id="ENOG502S12R">
    <property type="taxonomic scope" value="Eukaryota"/>
</dbReference>
<organism evidence="4">
    <name type="scientific">Gaeumannomyces tritici (strain R3-111a-1)</name>
    <name type="common">Wheat and barley take-all root rot fungus</name>
    <name type="synonym">Gaeumannomyces graminis var. tritici</name>
    <dbReference type="NCBI Taxonomy" id="644352"/>
    <lineage>
        <taxon>Eukaryota</taxon>
        <taxon>Fungi</taxon>
        <taxon>Dikarya</taxon>
        <taxon>Ascomycota</taxon>
        <taxon>Pezizomycotina</taxon>
        <taxon>Sordariomycetes</taxon>
        <taxon>Sordariomycetidae</taxon>
        <taxon>Magnaporthales</taxon>
        <taxon>Magnaporthaceae</taxon>
        <taxon>Gaeumannomyces</taxon>
    </lineage>
</organism>
<dbReference type="EMBL" id="GL385397">
    <property type="protein sequence ID" value="EJT75728.1"/>
    <property type="molecule type" value="Genomic_DNA"/>
</dbReference>
<dbReference type="PANTHER" id="PTHR47706:SF1">
    <property type="entry name" value="CIPA-LIKE, PUTATIVE (AFU_ORTHOLOGUE AFUA_1G12460)-RELATED"/>
    <property type="match status" value="1"/>
</dbReference>
<dbReference type="STRING" id="644352.J3NWJ6"/>
<dbReference type="Pfam" id="PF05368">
    <property type="entry name" value="NmrA"/>
    <property type="match status" value="1"/>
</dbReference>
<dbReference type="InterPro" id="IPR051609">
    <property type="entry name" value="NmrA/Isoflavone_reductase-like"/>
</dbReference>
<name>J3NWJ6_GAET3</name>
<evidence type="ECO:0000313" key="6">
    <source>
        <dbReference type="Proteomes" id="UP000006039"/>
    </source>
</evidence>
<dbReference type="AlphaFoldDB" id="J3NWJ6"/>
<feature type="domain" description="NmrA-like" evidence="3">
    <location>
        <begin position="5"/>
        <end position="228"/>
    </location>
</feature>
<dbReference type="Proteomes" id="UP000006039">
    <property type="component" value="Unassembled WGS sequence"/>
</dbReference>
<dbReference type="OrthoDB" id="9974981at2759"/>
<dbReference type="PANTHER" id="PTHR47706">
    <property type="entry name" value="NMRA-LIKE FAMILY PROTEIN"/>
    <property type="match status" value="1"/>
</dbReference>
<reference evidence="4" key="3">
    <citation type="submission" date="2010-09" db="EMBL/GenBank/DDBJ databases">
        <title>Annotation of Gaeumannomyces graminis var. tritici R3-111a-1.</title>
        <authorList>
            <consortium name="The Broad Institute Genome Sequencing Platform"/>
            <person name="Ma L.-J."/>
            <person name="Dead R."/>
            <person name="Young S.K."/>
            <person name="Zeng Q."/>
            <person name="Gargeya S."/>
            <person name="Fitzgerald M."/>
            <person name="Haas B."/>
            <person name="Abouelleil A."/>
            <person name="Alvarado L."/>
            <person name="Arachchi H.M."/>
            <person name="Berlin A."/>
            <person name="Brown A."/>
            <person name="Chapman S.B."/>
            <person name="Chen Z."/>
            <person name="Dunbar C."/>
            <person name="Freedman E."/>
            <person name="Gearin G."/>
            <person name="Gellesch M."/>
            <person name="Goldberg J."/>
            <person name="Griggs A."/>
            <person name="Gujja S."/>
            <person name="Heiman D."/>
            <person name="Howarth C."/>
            <person name="Larson L."/>
            <person name="Lui A."/>
            <person name="MacDonald P.J.P."/>
            <person name="Mehta T."/>
            <person name="Montmayeur A."/>
            <person name="Murphy C."/>
            <person name="Neiman D."/>
            <person name="Pearson M."/>
            <person name="Priest M."/>
            <person name="Roberts A."/>
            <person name="Saif S."/>
            <person name="Shea T."/>
            <person name="Shenoy N."/>
            <person name="Sisk P."/>
            <person name="Stolte C."/>
            <person name="Sykes S."/>
            <person name="Yandava C."/>
            <person name="Wortman J."/>
            <person name="Nusbaum C."/>
            <person name="Birren B."/>
        </authorList>
    </citation>
    <scope>NUCLEOTIDE SEQUENCE</scope>
    <source>
        <strain evidence="4">R3-111a-1</strain>
    </source>
</reference>
<dbReference type="VEuPathDB" id="FungiDB:GGTG_05659"/>
<reference evidence="6" key="1">
    <citation type="submission" date="2010-07" db="EMBL/GenBank/DDBJ databases">
        <title>The genome sequence of Gaeumannomyces graminis var. tritici strain R3-111a-1.</title>
        <authorList>
            <consortium name="The Broad Institute Genome Sequencing Platform"/>
            <person name="Ma L.-J."/>
            <person name="Dead R."/>
            <person name="Young S."/>
            <person name="Zeng Q."/>
            <person name="Koehrsen M."/>
            <person name="Alvarado L."/>
            <person name="Berlin A."/>
            <person name="Chapman S.B."/>
            <person name="Chen Z."/>
            <person name="Freedman E."/>
            <person name="Gellesch M."/>
            <person name="Goldberg J."/>
            <person name="Griggs A."/>
            <person name="Gujja S."/>
            <person name="Heilman E.R."/>
            <person name="Heiman D."/>
            <person name="Hepburn T."/>
            <person name="Howarth C."/>
            <person name="Jen D."/>
            <person name="Larson L."/>
            <person name="Mehta T."/>
            <person name="Neiman D."/>
            <person name="Pearson M."/>
            <person name="Roberts A."/>
            <person name="Saif S."/>
            <person name="Shea T."/>
            <person name="Shenoy N."/>
            <person name="Sisk P."/>
            <person name="Stolte C."/>
            <person name="Sykes S."/>
            <person name="Walk T."/>
            <person name="White J."/>
            <person name="Yandava C."/>
            <person name="Haas B."/>
            <person name="Nusbaum C."/>
            <person name="Birren B."/>
        </authorList>
    </citation>
    <scope>NUCLEOTIDE SEQUENCE [LARGE SCALE GENOMIC DNA]</scope>
    <source>
        <strain evidence="6">R3-111a-1</strain>
    </source>
</reference>
<protein>
    <recommendedName>
        <fullName evidence="3">NmrA-like domain-containing protein</fullName>
    </recommendedName>
</protein>
<keyword evidence="6" id="KW-1185">Reference proteome</keyword>
<keyword evidence="2" id="KW-0560">Oxidoreductase</keyword>
<dbReference type="HOGENOM" id="CLU_044876_3_2_1"/>
<proteinExistence type="predicted"/>
<dbReference type="RefSeq" id="XP_009221728.1">
    <property type="nucleotide sequence ID" value="XM_009223464.1"/>
</dbReference>
<dbReference type="EnsemblFungi" id="EJT75728">
    <property type="protein sequence ID" value="EJT75728"/>
    <property type="gene ID" value="GGTG_05659"/>
</dbReference>
<dbReference type="SUPFAM" id="SSF51735">
    <property type="entry name" value="NAD(P)-binding Rossmann-fold domains"/>
    <property type="match status" value="1"/>
</dbReference>
<evidence type="ECO:0000313" key="4">
    <source>
        <dbReference type="EMBL" id="EJT75728.1"/>
    </source>
</evidence>
<sequence>MAAYKRVAIVGASGSLGAVVLRELVGAGFEVTALVRSPGKLPADLAGKFAETTVDLASQPALTDALRGHDALVSTVGATAIAWQVATLLPAAVAAGVRRVLPSEFGCDLRQPAVRACGTFADQVAAEEFLAAEATKNDGATSYTFVYCNLFLDWCLRIGHTGNLTAKTADVYDGGSHRVSFARLSTVAEAVVAVLRHPDETRNEHVYVHDGSIRQRDFVAALQDATGGGAEGWTVTEVDTAPMKAKSDGALAEGVLEPWVFMGHVNFAAWTGSNKPGYEDRSWNKVLGLKEYGEAEMKGLVKSVATDILAGQ</sequence>
<dbReference type="GO" id="GO:0016491">
    <property type="term" value="F:oxidoreductase activity"/>
    <property type="evidence" value="ECO:0007669"/>
    <property type="project" value="UniProtKB-KW"/>
</dbReference>
<dbReference type="Gene3D" id="3.90.25.10">
    <property type="entry name" value="UDP-galactose 4-epimerase, domain 1"/>
    <property type="match status" value="1"/>
</dbReference>
<evidence type="ECO:0000256" key="1">
    <source>
        <dbReference type="ARBA" id="ARBA00022857"/>
    </source>
</evidence>
<dbReference type="InterPro" id="IPR036291">
    <property type="entry name" value="NAD(P)-bd_dom_sf"/>
</dbReference>
<reference evidence="5" key="5">
    <citation type="submission" date="2018-04" db="UniProtKB">
        <authorList>
            <consortium name="EnsemblFungi"/>
        </authorList>
    </citation>
    <scope>IDENTIFICATION</scope>
    <source>
        <strain evidence="5">R3-111a-1</strain>
    </source>
</reference>
<accession>J3NWJ6</accession>
<reference evidence="4" key="2">
    <citation type="submission" date="2010-07" db="EMBL/GenBank/DDBJ databases">
        <authorList>
            <consortium name="The Broad Institute Genome Sequencing Platform"/>
            <consortium name="Broad Institute Genome Sequencing Center for Infectious Disease"/>
            <person name="Ma L.-J."/>
            <person name="Dead R."/>
            <person name="Young S."/>
            <person name="Zeng Q."/>
            <person name="Koehrsen M."/>
            <person name="Alvarado L."/>
            <person name="Berlin A."/>
            <person name="Chapman S.B."/>
            <person name="Chen Z."/>
            <person name="Freedman E."/>
            <person name="Gellesch M."/>
            <person name="Goldberg J."/>
            <person name="Griggs A."/>
            <person name="Gujja S."/>
            <person name="Heilman E.R."/>
            <person name="Heiman D."/>
            <person name="Hepburn T."/>
            <person name="Howarth C."/>
            <person name="Jen D."/>
            <person name="Larson L."/>
            <person name="Mehta T."/>
            <person name="Neiman D."/>
            <person name="Pearson M."/>
            <person name="Roberts A."/>
            <person name="Saif S."/>
            <person name="Shea T."/>
            <person name="Shenoy N."/>
            <person name="Sisk P."/>
            <person name="Stolte C."/>
            <person name="Sykes S."/>
            <person name="Walk T."/>
            <person name="White J."/>
            <person name="Yandava C."/>
            <person name="Haas B."/>
            <person name="Nusbaum C."/>
            <person name="Birren B."/>
        </authorList>
    </citation>
    <scope>NUCLEOTIDE SEQUENCE</scope>
    <source>
        <strain evidence="4">R3-111a-1</strain>
    </source>
</reference>
<evidence type="ECO:0000259" key="3">
    <source>
        <dbReference type="Pfam" id="PF05368"/>
    </source>
</evidence>
<reference evidence="5" key="4">
    <citation type="journal article" date="2015" name="G3 (Bethesda)">
        <title>Genome sequences of three phytopathogenic species of the Magnaporthaceae family of fungi.</title>
        <authorList>
            <person name="Okagaki L.H."/>
            <person name="Nunes C.C."/>
            <person name="Sailsbery J."/>
            <person name="Clay B."/>
            <person name="Brown D."/>
            <person name="John T."/>
            <person name="Oh Y."/>
            <person name="Young N."/>
            <person name="Fitzgerald M."/>
            <person name="Haas B.J."/>
            <person name="Zeng Q."/>
            <person name="Young S."/>
            <person name="Adiconis X."/>
            <person name="Fan L."/>
            <person name="Levin J.Z."/>
            <person name="Mitchell T.K."/>
            <person name="Okubara P.A."/>
            <person name="Farman M.L."/>
            <person name="Kohn L.M."/>
            <person name="Birren B."/>
            <person name="Ma L.-J."/>
            <person name="Dean R.A."/>
        </authorList>
    </citation>
    <scope>NUCLEOTIDE SEQUENCE</scope>
    <source>
        <strain evidence="5">R3-111a-1</strain>
    </source>
</reference>
<dbReference type="Gene3D" id="3.40.50.720">
    <property type="entry name" value="NAD(P)-binding Rossmann-like Domain"/>
    <property type="match status" value="1"/>
</dbReference>
<evidence type="ECO:0000313" key="5">
    <source>
        <dbReference type="EnsemblFungi" id="EJT75728"/>
    </source>
</evidence>